<evidence type="ECO:0000256" key="1">
    <source>
        <dbReference type="SAM" id="Phobius"/>
    </source>
</evidence>
<proteinExistence type="predicted"/>
<name>A0A6N3BED6_9STRE</name>
<protein>
    <recommendedName>
        <fullName evidence="3">ABC transporter permease</fullName>
    </recommendedName>
</protein>
<evidence type="ECO:0000313" key="2">
    <source>
        <dbReference type="EMBL" id="VYU00928.1"/>
    </source>
</evidence>
<accession>A0A6N3BED6</accession>
<keyword evidence="1" id="KW-0812">Transmembrane</keyword>
<feature type="transmembrane region" description="Helical" evidence="1">
    <location>
        <begin position="20"/>
        <end position="38"/>
    </location>
</feature>
<keyword evidence="1" id="KW-1133">Transmembrane helix</keyword>
<reference evidence="2" key="1">
    <citation type="submission" date="2019-11" db="EMBL/GenBank/DDBJ databases">
        <authorList>
            <person name="Feng L."/>
        </authorList>
    </citation>
    <scope>NUCLEOTIDE SEQUENCE</scope>
    <source>
        <strain evidence="2">SLutetiensisLFYP71</strain>
    </source>
</reference>
<gene>
    <name evidence="2" type="ORF">SLLFYP71_01254</name>
</gene>
<dbReference type="EMBL" id="CACRUI010000016">
    <property type="protein sequence ID" value="VYU00928.1"/>
    <property type="molecule type" value="Genomic_DNA"/>
</dbReference>
<evidence type="ECO:0008006" key="3">
    <source>
        <dbReference type="Google" id="ProtNLM"/>
    </source>
</evidence>
<dbReference type="AlphaFoldDB" id="A0A6N3BED6"/>
<organism evidence="2">
    <name type="scientific">Streptococcus lutetiensis</name>
    <dbReference type="NCBI Taxonomy" id="150055"/>
    <lineage>
        <taxon>Bacteria</taxon>
        <taxon>Bacillati</taxon>
        <taxon>Bacillota</taxon>
        <taxon>Bacilli</taxon>
        <taxon>Lactobacillales</taxon>
        <taxon>Streptococcaceae</taxon>
        <taxon>Streptococcus</taxon>
    </lineage>
</organism>
<sequence length="77" mass="8170">MNFIKRSWLVTKAKKGCTGLLVLVTSAILIFVLAGLTIKNTADSAVTSAKKQAGATVTLSVNREAMMKAFKPGSEIK</sequence>
<keyword evidence="1" id="KW-0472">Membrane</keyword>